<dbReference type="EMBL" id="FNXT01000340">
    <property type="protein sequence ID" value="SZX63740.1"/>
    <property type="molecule type" value="Genomic_DNA"/>
</dbReference>
<dbReference type="InterPro" id="IPR044687">
    <property type="entry name" value="LPA3"/>
</dbReference>
<evidence type="ECO:0000259" key="1">
    <source>
        <dbReference type="Pfam" id="PF09353"/>
    </source>
</evidence>
<dbReference type="AlphaFoldDB" id="A0A383VFP0"/>
<feature type="domain" description="DUF1995" evidence="1">
    <location>
        <begin position="44"/>
        <end position="305"/>
    </location>
</feature>
<reference evidence="2 3" key="1">
    <citation type="submission" date="2016-10" db="EMBL/GenBank/DDBJ databases">
        <authorList>
            <person name="Cai Z."/>
        </authorList>
    </citation>
    <scope>NUCLEOTIDE SEQUENCE [LARGE SCALE GENOMIC DNA]</scope>
</reference>
<organism evidence="2 3">
    <name type="scientific">Tetradesmus obliquus</name>
    <name type="common">Green alga</name>
    <name type="synonym">Acutodesmus obliquus</name>
    <dbReference type="NCBI Taxonomy" id="3088"/>
    <lineage>
        <taxon>Eukaryota</taxon>
        <taxon>Viridiplantae</taxon>
        <taxon>Chlorophyta</taxon>
        <taxon>core chlorophytes</taxon>
        <taxon>Chlorophyceae</taxon>
        <taxon>CS clade</taxon>
        <taxon>Sphaeropleales</taxon>
        <taxon>Scenedesmaceae</taxon>
        <taxon>Tetradesmus</taxon>
    </lineage>
</organism>
<dbReference type="PANTHER" id="PTHR34051">
    <property type="entry name" value="PROTEIN LOW PSII ACCUMULATION 3, CHLOROPLASTIC"/>
    <property type="match status" value="1"/>
</dbReference>
<proteinExistence type="predicted"/>
<keyword evidence="3" id="KW-1185">Reference proteome</keyword>
<evidence type="ECO:0000313" key="2">
    <source>
        <dbReference type="EMBL" id="SZX63740.1"/>
    </source>
</evidence>
<accession>A0A383VFP0</accession>
<name>A0A383VFP0_TETOB</name>
<gene>
    <name evidence="2" type="ORF">BQ4739_LOCUS4288</name>
</gene>
<sequence>MNTMQLQRCHCPTAAVRVHSKAGNRFAVAATKRQAGSATLLEFPSEYDTAIRQAQLATKAALADGLKLLEVEFPVSGLAASQGDGDGQTEMNECMAYLRKFMNGFADQAQATRVFFPDNVELAIARSGQTSDPSAGRRAMDATFGSDCDFRMGYLTKQSAAWAVLGMNFGNTFQPSDLVKPDDAMFVVAYPSFNPREELSATRQLWDAAAAPADRPLIIFNGELDRLRGGYYPGLFFPELAKLTAEFLPKVEAAYYIHNFKGTRPGVLFRAYPGPWQVLRRSPIDPDATQCVWSSDTRPSLKEVSLDILPNA</sequence>
<dbReference type="PANTHER" id="PTHR34051:SF1">
    <property type="entry name" value="PROTEIN LOW PSII ACCUMULATION 3, CHLOROPLASTIC"/>
    <property type="match status" value="1"/>
</dbReference>
<dbReference type="Pfam" id="PF09353">
    <property type="entry name" value="DUF1995"/>
    <property type="match status" value="1"/>
</dbReference>
<dbReference type="Proteomes" id="UP000256970">
    <property type="component" value="Unassembled WGS sequence"/>
</dbReference>
<protein>
    <recommendedName>
        <fullName evidence="1">DUF1995 domain-containing protein</fullName>
    </recommendedName>
</protein>
<dbReference type="InterPro" id="IPR018962">
    <property type="entry name" value="DUF1995"/>
</dbReference>
<evidence type="ECO:0000313" key="3">
    <source>
        <dbReference type="Proteomes" id="UP000256970"/>
    </source>
</evidence>